<dbReference type="RefSeq" id="XP_018713429.1">
    <property type="nucleotide sequence ID" value="XM_018855419.1"/>
</dbReference>
<name>A0A1A0HGG8_9ASCO</name>
<protein>
    <submittedName>
        <fullName evidence="1">Uncharacterized protein</fullName>
    </submittedName>
</protein>
<gene>
    <name evidence="1" type="ORF">METBIDRAFT_29507</name>
</gene>
<dbReference type="Proteomes" id="UP000092555">
    <property type="component" value="Unassembled WGS sequence"/>
</dbReference>
<reference evidence="1 2" key="1">
    <citation type="submission" date="2016-05" db="EMBL/GenBank/DDBJ databases">
        <title>Comparative genomics of biotechnologically important yeasts.</title>
        <authorList>
            <consortium name="DOE Joint Genome Institute"/>
            <person name="Riley R."/>
            <person name="Haridas S."/>
            <person name="Wolfe K.H."/>
            <person name="Lopes M.R."/>
            <person name="Hittinger C.T."/>
            <person name="Goker M."/>
            <person name="Salamov A."/>
            <person name="Wisecaver J."/>
            <person name="Long T.M."/>
            <person name="Aerts A.L."/>
            <person name="Barry K."/>
            <person name="Choi C."/>
            <person name="Clum A."/>
            <person name="Coughlan A.Y."/>
            <person name="Deshpande S."/>
            <person name="Douglass A.P."/>
            <person name="Hanson S.J."/>
            <person name="Klenk H.-P."/>
            <person name="LaButti K."/>
            <person name="Lapidus A."/>
            <person name="Lindquist E."/>
            <person name="Lipzen A."/>
            <person name="Meier-kolthoff J.P."/>
            <person name="Ohm R.A."/>
            <person name="Otillar R.P."/>
            <person name="Pangilinan J."/>
            <person name="Peng Y."/>
            <person name="Rokas A."/>
            <person name="Rosa C.A."/>
            <person name="Scheuner C."/>
            <person name="Sibirny A.A."/>
            <person name="Slot J.C."/>
            <person name="Stielow J.B."/>
            <person name="Sun H."/>
            <person name="Kurtzman C.P."/>
            <person name="Blackwell M."/>
            <person name="Grigoriev I.V."/>
            <person name="Jeffries T.W."/>
        </authorList>
    </citation>
    <scope>NUCLEOTIDE SEQUENCE [LARGE SCALE GENOMIC DNA]</scope>
    <source>
        <strain evidence="1 2">NRRL YB-4993</strain>
    </source>
</reference>
<keyword evidence="2" id="KW-1185">Reference proteome</keyword>
<dbReference type="OrthoDB" id="416585at2759"/>
<dbReference type="AlphaFoldDB" id="A0A1A0HGG8"/>
<proteinExistence type="predicted"/>
<organism evidence="1 2">
    <name type="scientific">Metschnikowia bicuspidata var. bicuspidata NRRL YB-4993</name>
    <dbReference type="NCBI Taxonomy" id="869754"/>
    <lineage>
        <taxon>Eukaryota</taxon>
        <taxon>Fungi</taxon>
        <taxon>Dikarya</taxon>
        <taxon>Ascomycota</taxon>
        <taxon>Saccharomycotina</taxon>
        <taxon>Pichiomycetes</taxon>
        <taxon>Metschnikowiaceae</taxon>
        <taxon>Metschnikowia</taxon>
    </lineage>
</organism>
<accession>A0A1A0HGG8</accession>
<dbReference type="EMBL" id="LXTC01000001">
    <property type="protein sequence ID" value="OBA22948.1"/>
    <property type="molecule type" value="Genomic_DNA"/>
</dbReference>
<sequence length="60" mass="6773">MALEPAVLEFSLALFIDDFSVALLKYFAKEITDRFLFPSNASNNSSWDWLDSGVLGSLWI</sequence>
<evidence type="ECO:0000313" key="1">
    <source>
        <dbReference type="EMBL" id="OBA22948.1"/>
    </source>
</evidence>
<dbReference type="GeneID" id="30028395"/>
<evidence type="ECO:0000313" key="2">
    <source>
        <dbReference type="Proteomes" id="UP000092555"/>
    </source>
</evidence>
<comment type="caution">
    <text evidence="1">The sequence shown here is derived from an EMBL/GenBank/DDBJ whole genome shotgun (WGS) entry which is preliminary data.</text>
</comment>